<dbReference type="GO" id="GO:0009706">
    <property type="term" value="C:chloroplast inner membrane"/>
    <property type="evidence" value="ECO:0007669"/>
    <property type="project" value="UniProtKB-SubCell"/>
</dbReference>
<comment type="subcellular location">
    <subcellularLocation>
        <location evidence="1">Plastid</location>
        <location evidence="1">Chloroplast inner membrane</location>
        <topology evidence="1">Multi-pass membrane protein</topology>
    </subcellularLocation>
    <subcellularLocation>
        <location evidence="7">Plastid</location>
        <location evidence="7">Chloroplast membrane</location>
        <topology evidence="7">Multi-pass membrane protein</topology>
    </subcellularLocation>
</comment>
<keyword evidence="7" id="KW-0150">Chloroplast</keyword>
<keyword evidence="5 7" id="KW-1133">Transmembrane helix</keyword>
<name>A0A7J0GKR7_9ERIC</name>
<dbReference type="AlphaFoldDB" id="A0A7J0GKR7"/>
<protein>
    <recommendedName>
        <fullName evidence="7">Protein TIC 20</fullName>
    </recommendedName>
</protein>
<evidence type="ECO:0000256" key="7">
    <source>
        <dbReference type="RuleBase" id="RU367003"/>
    </source>
</evidence>
<dbReference type="OrthoDB" id="414558at2759"/>
<accession>A0A7J0GKR7</accession>
<organism evidence="8 9">
    <name type="scientific">Actinidia rufa</name>
    <dbReference type="NCBI Taxonomy" id="165716"/>
    <lineage>
        <taxon>Eukaryota</taxon>
        <taxon>Viridiplantae</taxon>
        <taxon>Streptophyta</taxon>
        <taxon>Embryophyta</taxon>
        <taxon>Tracheophyta</taxon>
        <taxon>Spermatophyta</taxon>
        <taxon>Magnoliopsida</taxon>
        <taxon>eudicotyledons</taxon>
        <taxon>Gunneridae</taxon>
        <taxon>Pentapetalae</taxon>
        <taxon>asterids</taxon>
        <taxon>Ericales</taxon>
        <taxon>Actinidiaceae</taxon>
        <taxon>Actinidia</taxon>
    </lineage>
</organism>
<evidence type="ECO:0000256" key="1">
    <source>
        <dbReference type="ARBA" id="ARBA00004478"/>
    </source>
</evidence>
<evidence type="ECO:0000256" key="2">
    <source>
        <dbReference type="ARBA" id="ARBA00009596"/>
    </source>
</evidence>
<proteinExistence type="inferred from homology"/>
<evidence type="ECO:0000256" key="3">
    <source>
        <dbReference type="ARBA" id="ARBA00022692"/>
    </source>
</evidence>
<keyword evidence="9" id="KW-1185">Reference proteome</keyword>
<comment type="function">
    <text evidence="7">Involved in protein precursor import into chloroplasts.</text>
</comment>
<dbReference type="EMBL" id="BJWL01000022">
    <property type="protein sequence ID" value="GFZ11314.1"/>
    <property type="molecule type" value="Genomic_DNA"/>
</dbReference>
<sequence length="215" mass="23794">MASIPLLGLSLPPRKPFAPSAAATAILTARSPHPLRSTATIPLPLRRPPPPRRTTISMSYNPTPAADRLISAASYLLPLFNGLQYGRFLFSQYPFLAVAFEPIFPLLSLYRSIPYGSFVAFFALYLAVARNPRLSRYTRFNAMQAVVLDVLLSLPQILLRIFNPGRAGLGYKIMVMGHNVVFVFIVACFFYSLGCCILGRTPYLPLVAEASERQL</sequence>
<comment type="similarity">
    <text evidence="2 7">Belongs to the Tic20 family.</text>
</comment>
<dbReference type="PANTHER" id="PTHR33510">
    <property type="entry name" value="PROTEIN TIC 20-II, CHLOROPLASTIC"/>
    <property type="match status" value="1"/>
</dbReference>
<feature type="transmembrane region" description="Helical" evidence="7">
    <location>
        <begin position="179"/>
        <end position="199"/>
    </location>
</feature>
<reference evidence="8 9" key="1">
    <citation type="submission" date="2019-07" db="EMBL/GenBank/DDBJ databases">
        <title>De Novo Assembly of kiwifruit Actinidia rufa.</title>
        <authorList>
            <person name="Sugita-Konishi S."/>
            <person name="Sato K."/>
            <person name="Mori E."/>
            <person name="Abe Y."/>
            <person name="Kisaki G."/>
            <person name="Hamano K."/>
            <person name="Suezawa K."/>
            <person name="Otani M."/>
            <person name="Fukuda T."/>
            <person name="Manabe T."/>
            <person name="Gomi K."/>
            <person name="Tabuchi M."/>
            <person name="Akimitsu K."/>
            <person name="Kataoka I."/>
        </authorList>
    </citation>
    <scope>NUCLEOTIDE SEQUENCE [LARGE SCALE GENOMIC DNA]</scope>
    <source>
        <strain evidence="9">cv. Fuchu</strain>
    </source>
</reference>
<dbReference type="Proteomes" id="UP000585474">
    <property type="component" value="Unassembled WGS sequence"/>
</dbReference>
<comment type="caution">
    <text evidence="7">Lacks conserved residue(s) required for the propagation of feature annotation.</text>
</comment>
<keyword evidence="4" id="KW-1001">Plastid inner membrane</keyword>
<feature type="transmembrane region" description="Helical" evidence="7">
    <location>
        <begin position="109"/>
        <end position="128"/>
    </location>
</feature>
<dbReference type="Pfam" id="PF16166">
    <property type="entry name" value="TIC20"/>
    <property type="match status" value="1"/>
</dbReference>
<evidence type="ECO:0000256" key="4">
    <source>
        <dbReference type="ARBA" id="ARBA00022780"/>
    </source>
</evidence>
<dbReference type="InterPro" id="IPR005691">
    <property type="entry name" value="Tic20"/>
</dbReference>
<gene>
    <name evidence="8" type="ORF">Acr_22g0007120</name>
</gene>
<keyword evidence="7" id="KW-0934">Plastid</keyword>
<keyword evidence="6 7" id="KW-0472">Membrane</keyword>
<evidence type="ECO:0000256" key="5">
    <source>
        <dbReference type="ARBA" id="ARBA00022989"/>
    </source>
</evidence>
<evidence type="ECO:0000313" key="9">
    <source>
        <dbReference type="Proteomes" id="UP000585474"/>
    </source>
</evidence>
<evidence type="ECO:0000256" key="6">
    <source>
        <dbReference type="ARBA" id="ARBA00023136"/>
    </source>
</evidence>
<comment type="caution">
    <text evidence="8">The sequence shown here is derived from an EMBL/GenBank/DDBJ whole genome shotgun (WGS) entry which is preliminary data.</text>
</comment>
<keyword evidence="3 7" id="KW-0812">Transmembrane</keyword>
<evidence type="ECO:0000313" key="8">
    <source>
        <dbReference type="EMBL" id="GFZ11314.1"/>
    </source>
</evidence>
<dbReference type="PANTHER" id="PTHR33510:SF5">
    <property type="entry name" value="PROTEIN TIC 20-II, CHLOROPLASTIC"/>
    <property type="match status" value="1"/>
</dbReference>